<evidence type="ECO:0000256" key="1">
    <source>
        <dbReference type="SAM" id="MobiDB-lite"/>
    </source>
</evidence>
<organism evidence="2 3">
    <name type="scientific">Trifolium medium</name>
    <dbReference type="NCBI Taxonomy" id="97028"/>
    <lineage>
        <taxon>Eukaryota</taxon>
        <taxon>Viridiplantae</taxon>
        <taxon>Streptophyta</taxon>
        <taxon>Embryophyta</taxon>
        <taxon>Tracheophyta</taxon>
        <taxon>Spermatophyta</taxon>
        <taxon>Magnoliopsida</taxon>
        <taxon>eudicotyledons</taxon>
        <taxon>Gunneridae</taxon>
        <taxon>Pentapetalae</taxon>
        <taxon>rosids</taxon>
        <taxon>fabids</taxon>
        <taxon>Fabales</taxon>
        <taxon>Fabaceae</taxon>
        <taxon>Papilionoideae</taxon>
        <taxon>50 kb inversion clade</taxon>
        <taxon>NPAAA clade</taxon>
        <taxon>Hologalegina</taxon>
        <taxon>IRL clade</taxon>
        <taxon>Trifolieae</taxon>
        <taxon>Trifolium</taxon>
    </lineage>
</organism>
<name>A0A392S8R9_9FABA</name>
<dbReference type="Proteomes" id="UP000265520">
    <property type="component" value="Unassembled WGS sequence"/>
</dbReference>
<sequence length="95" mass="10470">MRGKNVARELLFDSEIEKTAKANRKAVRLAQLADTSAGNPPSESSQSEESIMGDNPPPSPRRTMGDYCRRTDAEQISMGFQPANPVTFDIKNMVL</sequence>
<reference evidence="2 3" key="1">
    <citation type="journal article" date="2018" name="Front. Plant Sci.">
        <title>Red Clover (Trifolium pratense) and Zigzag Clover (T. medium) - A Picture of Genomic Similarities and Differences.</title>
        <authorList>
            <person name="Dluhosova J."/>
            <person name="Istvanek J."/>
            <person name="Nedelnik J."/>
            <person name="Repkova J."/>
        </authorList>
    </citation>
    <scope>NUCLEOTIDE SEQUENCE [LARGE SCALE GENOMIC DNA]</scope>
    <source>
        <strain evidence="3">cv. 10/8</strain>
        <tissue evidence="2">Leaf</tissue>
    </source>
</reference>
<dbReference type="EMBL" id="LXQA010328080">
    <property type="protein sequence ID" value="MCI44256.1"/>
    <property type="molecule type" value="Genomic_DNA"/>
</dbReference>
<evidence type="ECO:0000313" key="2">
    <source>
        <dbReference type="EMBL" id="MCI44256.1"/>
    </source>
</evidence>
<accession>A0A392S8R9</accession>
<dbReference type="AlphaFoldDB" id="A0A392S8R9"/>
<protein>
    <submittedName>
        <fullName evidence="2">Uncharacterized protein</fullName>
    </submittedName>
</protein>
<evidence type="ECO:0000313" key="3">
    <source>
        <dbReference type="Proteomes" id="UP000265520"/>
    </source>
</evidence>
<feature type="region of interest" description="Disordered" evidence="1">
    <location>
        <begin position="30"/>
        <end position="67"/>
    </location>
</feature>
<keyword evidence="3" id="KW-1185">Reference proteome</keyword>
<feature type="non-terminal residue" evidence="2">
    <location>
        <position position="95"/>
    </location>
</feature>
<proteinExistence type="predicted"/>
<comment type="caution">
    <text evidence="2">The sequence shown here is derived from an EMBL/GenBank/DDBJ whole genome shotgun (WGS) entry which is preliminary data.</text>
</comment>